<reference evidence="2 3" key="1">
    <citation type="submission" date="2020-09" db="EMBL/GenBank/DDBJ databases">
        <title>De no assembly of potato wild relative species, Solanum commersonii.</title>
        <authorList>
            <person name="Cho K."/>
        </authorList>
    </citation>
    <scope>NUCLEOTIDE SEQUENCE [LARGE SCALE GENOMIC DNA]</scope>
    <source>
        <strain evidence="2">LZ3.2</strain>
        <tissue evidence="2">Leaf</tissue>
    </source>
</reference>
<dbReference type="AlphaFoldDB" id="A0A9J5ZGL8"/>
<feature type="region of interest" description="Disordered" evidence="1">
    <location>
        <begin position="1"/>
        <end position="38"/>
    </location>
</feature>
<feature type="compositionally biased region" description="Low complexity" evidence="1">
    <location>
        <begin position="1"/>
        <end position="37"/>
    </location>
</feature>
<evidence type="ECO:0000256" key="1">
    <source>
        <dbReference type="SAM" id="MobiDB-lite"/>
    </source>
</evidence>
<name>A0A9J5ZGL8_SOLCO</name>
<organism evidence="2 3">
    <name type="scientific">Solanum commersonii</name>
    <name type="common">Commerson's wild potato</name>
    <name type="synonym">Commerson's nightshade</name>
    <dbReference type="NCBI Taxonomy" id="4109"/>
    <lineage>
        <taxon>Eukaryota</taxon>
        <taxon>Viridiplantae</taxon>
        <taxon>Streptophyta</taxon>
        <taxon>Embryophyta</taxon>
        <taxon>Tracheophyta</taxon>
        <taxon>Spermatophyta</taxon>
        <taxon>Magnoliopsida</taxon>
        <taxon>eudicotyledons</taxon>
        <taxon>Gunneridae</taxon>
        <taxon>Pentapetalae</taxon>
        <taxon>asterids</taxon>
        <taxon>lamiids</taxon>
        <taxon>Solanales</taxon>
        <taxon>Solanaceae</taxon>
        <taxon>Solanoideae</taxon>
        <taxon>Solaneae</taxon>
        <taxon>Solanum</taxon>
    </lineage>
</organism>
<evidence type="ECO:0000313" key="2">
    <source>
        <dbReference type="EMBL" id="KAG5610628.1"/>
    </source>
</evidence>
<dbReference type="EMBL" id="JACXVP010000004">
    <property type="protein sequence ID" value="KAG5610628.1"/>
    <property type="molecule type" value="Genomic_DNA"/>
</dbReference>
<proteinExistence type="predicted"/>
<accession>A0A9J5ZGL8</accession>
<protein>
    <submittedName>
        <fullName evidence="2">Uncharacterized protein</fullName>
    </submittedName>
</protein>
<dbReference type="Proteomes" id="UP000824120">
    <property type="component" value="Chromosome 4"/>
</dbReference>
<comment type="caution">
    <text evidence="2">The sequence shown here is derived from an EMBL/GenBank/DDBJ whole genome shotgun (WGS) entry which is preliminary data.</text>
</comment>
<evidence type="ECO:0000313" key="3">
    <source>
        <dbReference type="Proteomes" id="UP000824120"/>
    </source>
</evidence>
<sequence>MPSILSSSSSSRESSPKSTPSSSRESSPKSTPSLSRESLPKSIVFDTKTLDSFFFASTHIGTNTGSSGHNFLFKACDIGFPTVDAIDNIDFFANKPGDKFCKEIQATANVVSFLGIGIEKGGICGGLGWWGRPDNLERRSSSGRSSHDSCAAATYNSERLNYDKRKLKKMNDNNCSFVRFCNTRPRNEFDRI</sequence>
<keyword evidence="3" id="KW-1185">Reference proteome</keyword>
<gene>
    <name evidence="2" type="ORF">H5410_021909</name>
</gene>